<keyword evidence="4" id="KW-0479">Metal-binding</keyword>
<dbReference type="InterPro" id="IPR050138">
    <property type="entry name" value="DHOase/Allantoinase_Hydrolase"/>
</dbReference>
<evidence type="ECO:0000256" key="5">
    <source>
        <dbReference type="ARBA" id="ARBA00022801"/>
    </source>
</evidence>
<dbReference type="Proteomes" id="UP000244248">
    <property type="component" value="Unassembled WGS sequence"/>
</dbReference>
<dbReference type="AlphaFoldDB" id="A0A2T5MHZ3"/>
<dbReference type="Gene3D" id="2.30.40.10">
    <property type="entry name" value="Urease, subunit C, domain 1"/>
    <property type="match status" value="1"/>
</dbReference>
<dbReference type="EMBL" id="QANS01000002">
    <property type="protein sequence ID" value="PTU32180.1"/>
    <property type="molecule type" value="Genomic_DNA"/>
</dbReference>
<dbReference type="RefSeq" id="WP_107939371.1">
    <property type="nucleotide sequence ID" value="NZ_QANS01000002.1"/>
</dbReference>
<evidence type="ECO:0000256" key="4">
    <source>
        <dbReference type="ARBA" id="ARBA00022723"/>
    </source>
</evidence>
<dbReference type="SUPFAM" id="SSF51338">
    <property type="entry name" value="Composite domain of metallo-dependent hydrolases"/>
    <property type="match status" value="1"/>
</dbReference>
<dbReference type="PANTHER" id="PTHR43668">
    <property type="entry name" value="ALLANTOINASE"/>
    <property type="match status" value="1"/>
</dbReference>
<accession>A0A2T5MHZ3</accession>
<dbReference type="GO" id="GO:0046872">
    <property type="term" value="F:metal ion binding"/>
    <property type="evidence" value="ECO:0007669"/>
    <property type="project" value="UniProtKB-KW"/>
</dbReference>
<dbReference type="InterPro" id="IPR011059">
    <property type="entry name" value="Metal-dep_hydrolase_composite"/>
</dbReference>
<dbReference type="SUPFAM" id="SSF51556">
    <property type="entry name" value="Metallo-dependent hydrolases"/>
    <property type="match status" value="1"/>
</dbReference>
<comment type="cofactor">
    <cofactor evidence="1">
        <name>Zn(2+)</name>
        <dbReference type="ChEBI" id="CHEBI:29105"/>
    </cofactor>
</comment>
<name>A0A2T5MHZ3_9GAMM</name>
<dbReference type="InterPro" id="IPR032466">
    <property type="entry name" value="Metal_Hydrolase"/>
</dbReference>
<dbReference type="PROSITE" id="PS00483">
    <property type="entry name" value="DIHYDROOROTASE_2"/>
    <property type="match status" value="1"/>
</dbReference>
<dbReference type="Pfam" id="PF01979">
    <property type="entry name" value="Amidohydro_1"/>
    <property type="match status" value="1"/>
</dbReference>
<keyword evidence="5" id="KW-0378">Hydrolase</keyword>
<evidence type="ECO:0000256" key="3">
    <source>
        <dbReference type="ARBA" id="ARBA00010286"/>
    </source>
</evidence>
<keyword evidence="8" id="KW-1185">Reference proteome</keyword>
<dbReference type="OrthoDB" id="5687299at2"/>
<organism evidence="7 8">
    <name type="scientific">Stenotrophobium rhamnosiphilum</name>
    <dbReference type="NCBI Taxonomy" id="2029166"/>
    <lineage>
        <taxon>Bacteria</taxon>
        <taxon>Pseudomonadati</taxon>
        <taxon>Pseudomonadota</taxon>
        <taxon>Gammaproteobacteria</taxon>
        <taxon>Nevskiales</taxon>
        <taxon>Nevskiaceae</taxon>
        <taxon>Stenotrophobium</taxon>
    </lineage>
</organism>
<reference evidence="7 8" key="1">
    <citation type="submission" date="2018-04" db="EMBL/GenBank/DDBJ databases">
        <title>Novel species isolated from glacier.</title>
        <authorList>
            <person name="Liu Q."/>
            <person name="Xin Y.-H."/>
        </authorList>
    </citation>
    <scope>NUCLEOTIDE SEQUENCE [LARGE SCALE GENOMIC DNA]</scope>
    <source>
        <strain evidence="7 8">GT1R17</strain>
    </source>
</reference>
<comment type="caution">
    <text evidence="7">The sequence shown here is derived from an EMBL/GenBank/DDBJ whole genome shotgun (WGS) entry which is preliminary data.</text>
</comment>
<protein>
    <submittedName>
        <fullName evidence="7">Dihydroorotase</fullName>
    </submittedName>
</protein>
<feature type="domain" description="Amidohydrolase-related" evidence="6">
    <location>
        <begin position="49"/>
        <end position="421"/>
    </location>
</feature>
<comment type="similarity">
    <text evidence="3">Belongs to the metallo-dependent hydrolases superfamily. DHOase family. Class I DHOase subfamily.</text>
</comment>
<gene>
    <name evidence="7" type="ORF">CJD38_05835</name>
</gene>
<dbReference type="GO" id="GO:0005737">
    <property type="term" value="C:cytoplasm"/>
    <property type="evidence" value="ECO:0007669"/>
    <property type="project" value="TreeGrafter"/>
</dbReference>
<dbReference type="PANTHER" id="PTHR43668:SF4">
    <property type="entry name" value="ALLANTOINASE"/>
    <property type="match status" value="1"/>
</dbReference>
<comment type="function">
    <text evidence="2">Catalyzes the reversible cyclization of carbamoyl aspartate to dihydroorotate.</text>
</comment>
<dbReference type="InterPro" id="IPR002195">
    <property type="entry name" value="Dihydroorotase_CS"/>
</dbReference>
<evidence type="ECO:0000256" key="2">
    <source>
        <dbReference type="ARBA" id="ARBA00002368"/>
    </source>
</evidence>
<dbReference type="NCBIfam" id="NF006688">
    <property type="entry name" value="PRK09236.1"/>
    <property type="match status" value="1"/>
</dbReference>
<dbReference type="InterPro" id="IPR006680">
    <property type="entry name" value="Amidohydro-rel"/>
</dbReference>
<sequence>MLIVNAKIINEGHEIEGDVLILNGRIAKIGKNLSAPAGVTTFDAKGRWLLPGIIDDQVHFREPGLTHKGNLATESAAAVAGGVTSYFDMPNNNPTITTRERLAEKYANTTGRSFANYAFYFGGANDNLEEVARLEKNEACAVKVFMGASTGNMLVDNPATLNGIFSKSKLMVVTHCEDTPMIKANEDAAREKYGDDVPWKQHPLIRSAEACYKSTELAVGLAKKHNARLHVLHLTTARELDFFTPGPVKGKKITVEACVHHLYMNDSWYNTHGALVKCNPAIKTEEDRLALVNAVREDRIDVIATDHAPHTWDEKAQKYFKAPSGLPLVQHFLLMLLDMVHRGELNLRTVVNKTSHAVADHFGITDRGYIREGYWADLVLVDHNATTTVRKQDVLYHVGWSPLEGKTFPARIDATWVNGELAYHQGKVNPRPLGQRINFS</sequence>
<dbReference type="GO" id="GO:0004038">
    <property type="term" value="F:allantoinase activity"/>
    <property type="evidence" value="ECO:0007669"/>
    <property type="project" value="TreeGrafter"/>
</dbReference>
<evidence type="ECO:0000313" key="8">
    <source>
        <dbReference type="Proteomes" id="UP000244248"/>
    </source>
</evidence>
<dbReference type="CDD" id="cd01318">
    <property type="entry name" value="DHOase_IIb"/>
    <property type="match status" value="1"/>
</dbReference>
<dbReference type="GO" id="GO:0006145">
    <property type="term" value="P:purine nucleobase catabolic process"/>
    <property type="evidence" value="ECO:0007669"/>
    <property type="project" value="TreeGrafter"/>
</dbReference>
<evidence type="ECO:0000313" key="7">
    <source>
        <dbReference type="EMBL" id="PTU32180.1"/>
    </source>
</evidence>
<dbReference type="Gene3D" id="3.20.20.140">
    <property type="entry name" value="Metal-dependent hydrolases"/>
    <property type="match status" value="1"/>
</dbReference>
<evidence type="ECO:0000256" key="1">
    <source>
        <dbReference type="ARBA" id="ARBA00001947"/>
    </source>
</evidence>
<evidence type="ECO:0000259" key="6">
    <source>
        <dbReference type="Pfam" id="PF01979"/>
    </source>
</evidence>
<proteinExistence type="inferred from homology"/>